<dbReference type="InterPro" id="IPR000917">
    <property type="entry name" value="Sulfatase_N"/>
</dbReference>
<dbReference type="PANTHER" id="PTHR43108:SF6">
    <property type="entry name" value="N-SULPHOGLUCOSAMINE SULPHOHYDROLASE"/>
    <property type="match status" value="1"/>
</dbReference>
<protein>
    <submittedName>
        <fullName evidence="7">Arylsulfatase</fullName>
    </submittedName>
</protein>
<dbReference type="GO" id="GO:0016787">
    <property type="term" value="F:hydrolase activity"/>
    <property type="evidence" value="ECO:0007669"/>
    <property type="project" value="UniProtKB-KW"/>
</dbReference>
<evidence type="ECO:0000313" key="8">
    <source>
        <dbReference type="Proteomes" id="UP000346198"/>
    </source>
</evidence>
<dbReference type="PANTHER" id="PTHR43108">
    <property type="entry name" value="N-ACETYLGLUCOSAMINE-6-SULFATASE FAMILY MEMBER"/>
    <property type="match status" value="1"/>
</dbReference>
<name>A0A6C2UIE3_9BACT</name>
<dbReference type="EMBL" id="CAAHFH010000001">
    <property type="protein sequence ID" value="VGO19094.1"/>
    <property type="molecule type" value="Genomic_DNA"/>
</dbReference>
<evidence type="ECO:0000256" key="5">
    <source>
        <dbReference type="SAM" id="SignalP"/>
    </source>
</evidence>
<sequence>MRTKKTTAILLMIGAGICLADQPNILFIMSDDHASQAVGVYNSRLAKLNPTPTIDSIANEGMVMENAFCQNAICTPSRAAIMTGQSAAVNGCITLLETLPPEKQYLSMEMKKAGYQTAVIGKWHLKARPSTFDYYKVLPAQGLYFDPIFFETGKVGTIRGKNNKKRGPDAVRMKGHSSDCIADSALEWFKTKRDPKQPFFLKLHFKAPHDMFEYAPRYESYLADVEIPEPDNMRDRKNHGSIATRGHNDELVPYIGTSIGRRNPRRNYTKSGAWSRVRDTKSGAWSRVLDQSKSDEEIFGDAYQGYLKAYLRCVKGVDDNLKRVVDYLKAEGLYDNTVIMYTGDQGMYLGEHDYQDKRWAYEESMRMPFIVRYPKSVKTGRSKAIVENIDYAPTMLDFAGVATPDYMHGQSFKRILETGVESADSKQAAYYHYWMHMAHHDNPAHIAIRTKRYKLIMFYGTGYKGQTEPTTPPGWELYDLKLDPTEDNNVYDNPEYAGEIEKLKKQLKARRAELGEDDPKFALNQVIDEFWDYDEANRAKAIEISHAMRSKKESKK</sequence>
<evidence type="ECO:0000256" key="3">
    <source>
        <dbReference type="ARBA" id="ARBA00022801"/>
    </source>
</evidence>
<dbReference type="SUPFAM" id="SSF53649">
    <property type="entry name" value="Alkaline phosphatase-like"/>
    <property type="match status" value="1"/>
</dbReference>
<accession>A0A6C2UIE3</accession>
<evidence type="ECO:0000256" key="1">
    <source>
        <dbReference type="ARBA" id="ARBA00008779"/>
    </source>
</evidence>
<dbReference type="Gene3D" id="3.40.720.10">
    <property type="entry name" value="Alkaline Phosphatase, subunit A"/>
    <property type="match status" value="1"/>
</dbReference>
<keyword evidence="2 5" id="KW-0732">Signal</keyword>
<keyword evidence="8" id="KW-1185">Reference proteome</keyword>
<feature type="signal peptide" evidence="5">
    <location>
        <begin position="1"/>
        <end position="20"/>
    </location>
</feature>
<reference evidence="7 8" key="1">
    <citation type="submission" date="2019-04" db="EMBL/GenBank/DDBJ databases">
        <authorList>
            <person name="Van Vliet M D."/>
        </authorList>
    </citation>
    <scope>NUCLEOTIDE SEQUENCE [LARGE SCALE GENOMIC DNA]</scope>
    <source>
        <strain evidence="7 8">F21</strain>
    </source>
</reference>
<dbReference type="InterPro" id="IPR024607">
    <property type="entry name" value="Sulfatase_CS"/>
</dbReference>
<feature type="domain" description="Sulfatase N-terminal" evidence="6">
    <location>
        <begin position="23"/>
        <end position="401"/>
    </location>
</feature>
<dbReference type="Pfam" id="PF00884">
    <property type="entry name" value="Sulfatase"/>
    <property type="match status" value="1"/>
</dbReference>
<evidence type="ECO:0000256" key="4">
    <source>
        <dbReference type="ARBA" id="ARBA00023180"/>
    </source>
</evidence>
<dbReference type="CDD" id="cd16031">
    <property type="entry name" value="G6S_like"/>
    <property type="match status" value="1"/>
</dbReference>
<keyword evidence="3" id="KW-0378">Hydrolase</keyword>
<keyword evidence="4" id="KW-0325">Glycoprotein</keyword>
<proteinExistence type="inferred from homology"/>
<comment type="similarity">
    <text evidence="1">Belongs to the sulfatase family.</text>
</comment>
<dbReference type="RefSeq" id="WP_136060521.1">
    <property type="nucleotide sequence ID" value="NZ_CAAHFH010000001.1"/>
</dbReference>
<dbReference type="Proteomes" id="UP000346198">
    <property type="component" value="Unassembled WGS sequence"/>
</dbReference>
<dbReference type="AlphaFoldDB" id="A0A6C2UIE3"/>
<feature type="chain" id="PRO_5028953391" evidence="5">
    <location>
        <begin position="21"/>
        <end position="556"/>
    </location>
</feature>
<organism evidence="7 8">
    <name type="scientific">Pontiella sulfatireligans</name>
    <dbReference type="NCBI Taxonomy" id="2750658"/>
    <lineage>
        <taxon>Bacteria</taxon>
        <taxon>Pseudomonadati</taxon>
        <taxon>Kiritimatiellota</taxon>
        <taxon>Kiritimatiellia</taxon>
        <taxon>Kiritimatiellales</taxon>
        <taxon>Pontiellaceae</taxon>
        <taxon>Pontiella</taxon>
    </lineage>
</organism>
<gene>
    <name evidence="7" type="ORF">SCARR_01150</name>
</gene>
<dbReference type="InterPro" id="IPR017850">
    <property type="entry name" value="Alkaline_phosphatase_core_sf"/>
</dbReference>
<dbReference type="PROSITE" id="PS00523">
    <property type="entry name" value="SULFATASE_1"/>
    <property type="match status" value="1"/>
</dbReference>
<dbReference type="PROSITE" id="PS00149">
    <property type="entry name" value="SULFATASE_2"/>
    <property type="match status" value="1"/>
</dbReference>
<evidence type="ECO:0000259" key="6">
    <source>
        <dbReference type="Pfam" id="PF00884"/>
    </source>
</evidence>
<evidence type="ECO:0000313" key="7">
    <source>
        <dbReference type="EMBL" id="VGO19094.1"/>
    </source>
</evidence>
<evidence type="ECO:0000256" key="2">
    <source>
        <dbReference type="ARBA" id="ARBA00022729"/>
    </source>
</evidence>